<proteinExistence type="predicted"/>
<dbReference type="PANTHER" id="PTHR33835:SF2">
    <property type="entry name" value="LYSINE-TRNA LIGASE"/>
    <property type="match status" value="1"/>
</dbReference>
<evidence type="ECO:0000313" key="3">
    <source>
        <dbReference type="Proteomes" id="UP000660262"/>
    </source>
</evidence>
<name>A0A830HXE8_9CHLO</name>
<evidence type="ECO:0000313" key="2">
    <source>
        <dbReference type="EMBL" id="GHP09579.1"/>
    </source>
</evidence>
<comment type="caution">
    <text evidence="2">The sequence shown here is derived from an EMBL/GenBank/DDBJ whole genome shotgun (WGS) entry which is preliminary data.</text>
</comment>
<gene>
    <name evidence="2" type="ORF">PPROV_000831400</name>
</gene>
<organism evidence="2 3">
    <name type="scientific">Pycnococcus provasolii</name>
    <dbReference type="NCBI Taxonomy" id="41880"/>
    <lineage>
        <taxon>Eukaryota</taxon>
        <taxon>Viridiplantae</taxon>
        <taxon>Chlorophyta</taxon>
        <taxon>Pseudoscourfieldiophyceae</taxon>
        <taxon>Pseudoscourfieldiales</taxon>
        <taxon>Pycnococcaceae</taxon>
        <taxon>Pycnococcus</taxon>
    </lineage>
</organism>
<dbReference type="OrthoDB" id="421671at2759"/>
<dbReference type="PANTHER" id="PTHR33835">
    <property type="entry name" value="YALI0C07656P"/>
    <property type="match status" value="1"/>
</dbReference>
<reference evidence="2" key="1">
    <citation type="submission" date="2020-10" db="EMBL/GenBank/DDBJ databases">
        <title>Unveiling of a novel bifunctional photoreceptor, Dualchrome1, isolated from a cosmopolitan green alga.</title>
        <authorList>
            <person name="Suzuki S."/>
            <person name="Kawachi M."/>
        </authorList>
    </citation>
    <scope>NUCLEOTIDE SEQUENCE</scope>
    <source>
        <strain evidence="2">NIES 2893</strain>
    </source>
</reference>
<sequence>MQATSRLEGVTNDFTSDNDGGDFSPYHDEDGLGSVLPRRSLVLRIASIASALAAAPLAAQAAEDRTFFACWPPFYDPICGIGTRTTVRNELVPNKIWDFTQAQTIGPISATIRSVAVKLNDGSVWLQNPVAPTEEFFKLLDEIGPVKHIVISTYAIEHKAYAADVHKKYPSAKVYVTPKQKTVPLDLPLPLLGIPVDGILDEGETLVDGTKAPWANELDCAILAYDNKEAGAVPIVEAAFFHKQSKSLIVTDAVERIQRQPPTDIVRTDLLLGLAPDIPGGPPAEDTPENRLRGWAKMCLLVQFFQPSKSSPSKEGSTFELEWRDGYLEDFDNLAETTFVAPIVRYLVYSKNPSAVIDWVDRITTRYDFEQVIPAHYTAPIPINREEFSRCFDFLREGKTPPPLPDADTKLLRDGNEFLSKNGQPDLPLARSA</sequence>
<dbReference type="Pfam" id="PF14234">
    <property type="entry name" value="DUF4336"/>
    <property type="match status" value="1"/>
</dbReference>
<keyword evidence="3" id="KW-1185">Reference proteome</keyword>
<protein>
    <submittedName>
        <fullName evidence="2">Uncharacterized protein</fullName>
    </submittedName>
</protein>
<accession>A0A830HXE8</accession>
<feature type="region of interest" description="Disordered" evidence="1">
    <location>
        <begin position="1"/>
        <end position="23"/>
    </location>
</feature>
<dbReference type="Proteomes" id="UP000660262">
    <property type="component" value="Unassembled WGS sequence"/>
</dbReference>
<dbReference type="InterPro" id="IPR025638">
    <property type="entry name" value="DUF4336"/>
</dbReference>
<dbReference type="EMBL" id="BNJQ01000025">
    <property type="protein sequence ID" value="GHP09579.1"/>
    <property type="molecule type" value="Genomic_DNA"/>
</dbReference>
<dbReference type="AlphaFoldDB" id="A0A830HXE8"/>
<evidence type="ECO:0000256" key="1">
    <source>
        <dbReference type="SAM" id="MobiDB-lite"/>
    </source>
</evidence>